<keyword evidence="2" id="KW-0479">Metal-binding</keyword>
<dbReference type="InterPro" id="IPR006913">
    <property type="entry name" value="CENP-V/GFA"/>
</dbReference>
<name>A0AAN6GB95_9BASI</name>
<evidence type="ECO:0000256" key="4">
    <source>
        <dbReference type="ARBA" id="ARBA00023239"/>
    </source>
</evidence>
<comment type="caution">
    <text evidence="6">The sequence shown here is derived from an EMBL/GenBank/DDBJ whole genome shotgun (WGS) entry which is preliminary data.</text>
</comment>
<reference evidence="6" key="1">
    <citation type="journal article" date="2023" name="PhytoFront">
        <title>Draft Genome Resources of Seven Strains of Tilletia horrida, Causal Agent of Kernel Smut of Rice.</title>
        <authorList>
            <person name="Khanal S."/>
            <person name="Antony Babu S."/>
            <person name="Zhou X.G."/>
        </authorList>
    </citation>
    <scope>NUCLEOTIDE SEQUENCE</scope>
    <source>
        <strain evidence="6">TX3</strain>
    </source>
</reference>
<gene>
    <name evidence="6" type="ORF">OC842_003702</name>
</gene>
<dbReference type="Gene3D" id="3.90.1590.10">
    <property type="entry name" value="glutathione-dependent formaldehyde- activating enzyme (gfa)"/>
    <property type="match status" value="1"/>
</dbReference>
<dbReference type="PANTHER" id="PTHR33337">
    <property type="entry name" value="GFA DOMAIN-CONTAINING PROTEIN"/>
    <property type="match status" value="1"/>
</dbReference>
<dbReference type="Pfam" id="PF04828">
    <property type="entry name" value="GFA"/>
    <property type="match status" value="1"/>
</dbReference>
<dbReference type="SUPFAM" id="SSF51316">
    <property type="entry name" value="Mss4-like"/>
    <property type="match status" value="1"/>
</dbReference>
<evidence type="ECO:0000313" key="6">
    <source>
        <dbReference type="EMBL" id="KAK0531139.1"/>
    </source>
</evidence>
<comment type="similarity">
    <text evidence="1">Belongs to the Gfa family.</text>
</comment>
<dbReference type="GO" id="GO:0016846">
    <property type="term" value="F:carbon-sulfur lyase activity"/>
    <property type="evidence" value="ECO:0007669"/>
    <property type="project" value="InterPro"/>
</dbReference>
<accession>A0AAN6GB95</accession>
<dbReference type="EMBL" id="JAPDMQ010000194">
    <property type="protein sequence ID" value="KAK0531139.1"/>
    <property type="molecule type" value="Genomic_DNA"/>
</dbReference>
<evidence type="ECO:0000256" key="2">
    <source>
        <dbReference type="ARBA" id="ARBA00022723"/>
    </source>
</evidence>
<evidence type="ECO:0000256" key="1">
    <source>
        <dbReference type="ARBA" id="ARBA00005495"/>
    </source>
</evidence>
<dbReference type="Proteomes" id="UP001176521">
    <property type="component" value="Unassembled WGS sequence"/>
</dbReference>
<evidence type="ECO:0000256" key="3">
    <source>
        <dbReference type="ARBA" id="ARBA00022833"/>
    </source>
</evidence>
<proteinExistence type="inferred from homology"/>
<sequence>MPLLGSCLCKAVQVQVADDVLPLKFAQCFCQNCATSHSAPGCIVAGMLTKFVTITGPTTEYCDLETDSGKAVKRAFCPTCGTPIRSWPEIHPEVTALRGGLFARSSAAEDTAQKRGHDFVFSAPVEEMYTERRERQFPWLAAQSGAKQWARKGDY</sequence>
<dbReference type="PROSITE" id="PS51891">
    <property type="entry name" value="CENP_V_GFA"/>
    <property type="match status" value="1"/>
</dbReference>
<keyword evidence="3" id="KW-0862">Zinc</keyword>
<evidence type="ECO:0000313" key="7">
    <source>
        <dbReference type="Proteomes" id="UP001176521"/>
    </source>
</evidence>
<dbReference type="InterPro" id="IPR011057">
    <property type="entry name" value="Mss4-like_sf"/>
</dbReference>
<dbReference type="GO" id="GO:0046872">
    <property type="term" value="F:metal ion binding"/>
    <property type="evidence" value="ECO:0007669"/>
    <property type="project" value="UniProtKB-KW"/>
</dbReference>
<evidence type="ECO:0000259" key="5">
    <source>
        <dbReference type="PROSITE" id="PS51891"/>
    </source>
</evidence>
<dbReference type="AlphaFoldDB" id="A0AAN6GB95"/>
<keyword evidence="7" id="KW-1185">Reference proteome</keyword>
<keyword evidence="4" id="KW-0456">Lyase</keyword>
<organism evidence="6 7">
    <name type="scientific">Tilletia horrida</name>
    <dbReference type="NCBI Taxonomy" id="155126"/>
    <lineage>
        <taxon>Eukaryota</taxon>
        <taxon>Fungi</taxon>
        <taxon>Dikarya</taxon>
        <taxon>Basidiomycota</taxon>
        <taxon>Ustilaginomycotina</taxon>
        <taxon>Exobasidiomycetes</taxon>
        <taxon>Tilletiales</taxon>
        <taxon>Tilletiaceae</taxon>
        <taxon>Tilletia</taxon>
    </lineage>
</organism>
<feature type="domain" description="CENP-V/GFA" evidence="5">
    <location>
        <begin position="3"/>
        <end position="134"/>
    </location>
</feature>
<protein>
    <recommendedName>
        <fullName evidence="5">CENP-V/GFA domain-containing protein</fullName>
    </recommendedName>
</protein>
<dbReference type="PANTHER" id="PTHR33337:SF40">
    <property type="entry name" value="CENP-V_GFA DOMAIN-CONTAINING PROTEIN-RELATED"/>
    <property type="match status" value="1"/>
</dbReference>